<dbReference type="InterPro" id="IPR010982">
    <property type="entry name" value="Lambda_DNA-bd_dom_sf"/>
</dbReference>
<dbReference type="PROSITE" id="PS50943">
    <property type="entry name" value="HTH_CROC1"/>
    <property type="match status" value="1"/>
</dbReference>
<gene>
    <name evidence="2" type="ORF">ERS140147_02613</name>
</gene>
<evidence type="ECO:0000259" key="1">
    <source>
        <dbReference type="PROSITE" id="PS50943"/>
    </source>
</evidence>
<name>A0A077ULH2_9STAP</name>
<evidence type="ECO:0000313" key="3">
    <source>
        <dbReference type="Proteomes" id="UP000044616"/>
    </source>
</evidence>
<proteinExistence type="predicted"/>
<dbReference type="GO" id="GO:0003677">
    <property type="term" value="F:DNA binding"/>
    <property type="evidence" value="ECO:0007669"/>
    <property type="project" value="InterPro"/>
</dbReference>
<protein>
    <recommendedName>
        <fullName evidence="1">HTH cro/C1-type domain-containing protein</fullName>
    </recommendedName>
</protein>
<dbReference type="EMBL" id="CCEH01000038">
    <property type="protein sequence ID" value="CDR29400.1"/>
    <property type="molecule type" value="Genomic_DNA"/>
</dbReference>
<feature type="domain" description="HTH cro/C1-type" evidence="1">
    <location>
        <begin position="7"/>
        <end position="67"/>
    </location>
</feature>
<dbReference type="CDD" id="cd00093">
    <property type="entry name" value="HTH_XRE"/>
    <property type="match status" value="1"/>
</dbReference>
<accession>A0A077ULH2</accession>
<reference evidence="2 3" key="1">
    <citation type="submission" date="2014-05" db="EMBL/GenBank/DDBJ databases">
        <authorList>
            <person name="Aslett A.Martin."/>
            <person name="De Silva Nishadi"/>
        </authorList>
    </citation>
    <scope>NUCLEOTIDE SEQUENCE [LARGE SCALE GENOMIC DNA]</scope>
</reference>
<organism evidence="2 3">
    <name type="scientific">Staphylococcus schweitzeri</name>
    <dbReference type="NCBI Taxonomy" id="1654388"/>
    <lineage>
        <taxon>Bacteria</taxon>
        <taxon>Bacillati</taxon>
        <taxon>Bacillota</taxon>
        <taxon>Bacilli</taxon>
        <taxon>Bacillales</taxon>
        <taxon>Staphylococcaceae</taxon>
        <taxon>Staphylococcus</taxon>
    </lineage>
</organism>
<dbReference type="AlphaFoldDB" id="A0A077ULH2"/>
<dbReference type="Proteomes" id="UP000044616">
    <property type="component" value="Unassembled WGS sequence"/>
</dbReference>
<dbReference type="Gene3D" id="1.10.260.40">
    <property type="entry name" value="lambda repressor-like DNA-binding domains"/>
    <property type="match status" value="1"/>
</dbReference>
<evidence type="ECO:0000313" key="2">
    <source>
        <dbReference type="EMBL" id="CDR29400.1"/>
    </source>
</evidence>
<dbReference type="SUPFAM" id="SSF47413">
    <property type="entry name" value="lambda repressor-like DNA-binding domains"/>
    <property type="match status" value="1"/>
</dbReference>
<sequence length="88" mass="10920">MMNMHILYNLRTKHNLEIDELAQQLNEKYGTKYEAHQIWEWENHHHEPKFKDAMHLADFFDAPYEMFLESKVKEYQKHLEEVDIRMDK</sequence>
<dbReference type="InterPro" id="IPR001387">
    <property type="entry name" value="Cro/C1-type_HTH"/>
</dbReference>